<dbReference type="EMBL" id="CM000207">
    <property type="protein sequence ID" value="EAN77025.1"/>
    <property type="molecule type" value="Genomic_DNA"/>
</dbReference>
<evidence type="ECO:0000313" key="2">
    <source>
        <dbReference type="EMBL" id="EAN77025.1"/>
    </source>
</evidence>
<dbReference type="GeneID" id="3660812"/>
<feature type="transmembrane region" description="Helical" evidence="1">
    <location>
        <begin position="20"/>
        <end position="40"/>
    </location>
</feature>
<reference evidence="2 3" key="1">
    <citation type="journal article" date="2005" name="Science">
        <title>Comparative genomics of trypanosomatid parasitic protozoa.</title>
        <authorList>
            <person name="El-Sayed N.M."/>
            <person name="Myler P.J."/>
            <person name="Blandin G."/>
            <person name="Berriman M."/>
            <person name="Crabtree J."/>
            <person name="Aggarwal G."/>
            <person name="Caler E."/>
            <person name="Renauld H."/>
            <person name="Worthey E.A."/>
            <person name="Hertz-Fowler C."/>
            <person name="Ghedin E."/>
            <person name="Peacock C."/>
            <person name="Bartholomeu D.C."/>
            <person name="Haas B.J."/>
            <person name="Tran A.N."/>
            <person name="Wortman J.R."/>
            <person name="Alsmark U.C."/>
            <person name="Angiuoli S."/>
            <person name="Anupama A."/>
            <person name="Badger J."/>
            <person name="Bringaud F."/>
            <person name="Cadag E."/>
            <person name="Carlton J.M."/>
            <person name="Cerqueira G.C."/>
            <person name="Creasy T."/>
            <person name="Delcher A.L."/>
            <person name="Djikeng A."/>
            <person name="Embley T.M."/>
            <person name="Hauser C."/>
            <person name="Ivens A.C."/>
            <person name="Kummerfeld S.K."/>
            <person name="Pereira-Leal J.B."/>
            <person name="Nilsson D."/>
            <person name="Peterson J."/>
            <person name="Salzberg S.L."/>
            <person name="Shallom J."/>
            <person name="Silva J.C."/>
            <person name="Sundaram J."/>
            <person name="Westenberger S."/>
            <person name="White O."/>
            <person name="Melville S.E."/>
            <person name="Donelson J.E."/>
            <person name="Andersson B."/>
            <person name="Stuart K.D."/>
            <person name="Hall N."/>
        </authorList>
    </citation>
    <scope>NUCLEOTIDE SEQUENCE [LARGE SCALE GENOMIC DNA]</scope>
    <source>
        <strain evidence="2 3">927/4 GUTat10.1</strain>
    </source>
</reference>
<keyword evidence="1" id="KW-1133">Transmembrane helix</keyword>
<evidence type="ECO:0000256" key="1">
    <source>
        <dbReference type="SAM" id="Phobius"/>
    </source>
</evidence>
<dbReference type="AlphaFoldDB" id="Q38DU5"/>
<proteinExistence type="predicted"/>
<keyword evidence="1" id="KW-0472">Membrane</keyword>
<organism evidence="2 3">
    <name type="scientific">Trypanosoma brucei brucei (strain 927/4 GUTat10.1)</name>
    <dbReference type="NCBI Taxonomy" id="185431"/>
    <lineage>
        <taxon>Eukaryota</taxon>
        <taxon>Discoba</taxon>
        <taxon>Euglenozoa</taxon>
        <taxon>Kinetoplastea</taxon>
        <taxon>Metakinetoplastina</taxon>
        <taxon>Trypanosomatida</taxon>
        <taxon>Trypanosomatidae</taxon>
        <taxon>Trypanosoma</taxon>
    </lineage>
</organism>
<evidence type="ECO:0000313" key="3">
    <source>
        <dbReference type="Proteomes" id="UP000008524"/>
    </source>
</evidence>
<keyword evidence="3" id="KW-1185">Reference proteome</keyword>
<dbReference type="KEGG" id="tbr:Tb09.211.2120"/>
<dbReference type="RefSeq" id="XP_827355.1">
    <property type="nucleotide sequence ID" value="XM_822262.1"/>
</dbReference>
<name>Q38DU5_TRYB2</name>
<accession>Q38DU5</accession>
<gene>
    <name evidence="2" type="ORF">Tb09.211.2120</name>
</gene>
<protein>
    <submittedName>
        <fullName evidence="2">Uncharacterized protein</fullName>
    </submittedName>
</protein>
<dbReference type="InParanoid" id="Q38DU5"/>
<reference evidence="2 3" key="2">
    <citation type="journal article" date="2005" name="Science">
        <title>The genome of the African trypanosome Trypanosoma brucei.</title>
        <authorList>
            <person name="Berriman M."/>
            <person name="Ghedin E."/>
            <person name="Hertz-Fowler C."/>
            <person name="Blandin G."/>
            <person name="Renauld H."/>
            <person name="Bartholomeu D.C."/>
            <person name="Lennard N.J."/>
            <person name="Caler E."/>
            <person name="Hamlin N.E."/>
            <person name="Haas B."/>
            <person name="Bohme U."/>
            <person name="Hannick L."/>
            <person name="Aslett M.A."/>
            <person name="Shallom J."/>
            <person name="Marcello L."/>
            <person name="Hou L."/>
            <person name="Wickstead B."/>
            <person name="Alsmark U.C."/>
            <person name="Arrowsmith C."/>
            <person name="Atkin R.J."/>
            <person name="Barron A.J."/>
            <person name="Bringaud F."/>
            <person name="Brooks K."/>
            <person name="Carrington M."/>
            <person name="Cherevach I."/>
            <person name="Chillingworth T.J."/>
            <person name="Churcher C."/>
            <person name="Clark L.N."/>
            <person name="Corton C.H."/>
            <person name="Cronin A."/>
            <person name="Davies R.M."/>
            <person name="Doggett J."/>
            <person name="Djikeng A."/>
            <person name="Feldblyum T."/>
            <person name="Field M.C."/>
            <person name="Fraser A."/>
            <person name="Goodhead I."/>
            <person name="Hance Z."/>
            <person name="Harper D."/>
            <person name="Harris B.R."/>
            <person name="Hauser H."/>
            <person name="Hostetler J."/>
            <person name="Ivens A."/>
            <person name="Jagels K."/>
            <person name="Johnson D."/>
            <person name="Johnson J."/>
            <person name="Jones K."/>
            <person name="Kerhornou A.X."/>
            <person name="Koo H."/>
            <person name="Larke N."/>
            <person name="Landfear S."/>
            <person name="Larkin C."/>
            <person name="Leech V."/>
            <person name="Line A."/>
            <person name="Lord A."/>
            <person name="Macleod A."/>
            <person name="Mooney P.J."/>
            <person name="Moule S."/>
            <person name="Martin D.M."/>
            <person name="Morgan G.W."/>
            <person name="Mungall K."/>
            <person name="Norbertczak H."/>
            <person name="Ormond D."/>
            <person name="Pai G."/>
            <person name="Peacock C.S."/>
            <person name="Peterson J."/>
            <person name="Quail M.A."/>
            <person name="Rabbinowitsch E."/>
            <person name="Rajandream M.A."/>
            <person name="Reitter C."/>
            <person name="Salzberg S.L."/>
            <person name="Sanders M."/>
            <person name="Schobel S."/>
            <person name="Sharp S."/>
            <person name="Simmonds M."/>
            <person name="Simpson A.J."/>
            <person name="Tallon L."/>
            <person name="Turner C.M."/>
            <person name="Tait A."/>
            <person name="Tivey A.R."/>
            <person name="Van Aken S."/>
            <person name="Walker D."/>
            <person name="Wanless D."/>
            <person name="Wang S."/>
            <person name="White B."/>
            <person name="White O."/>
            <person name="Whitehead S."/>
            <person name="Woodward J."/>
            <person name="Wortman J."/>
            <person name="Adams M.D."/>
            <person name="Embley T.M."/>
            <person name="Gull K."/>
            <person name="Ullu E."/>
            <person name="Barry J.D."/>
            <person name="Fairlamb A.H."/>
            <person name="Opperdoes F."/>
            <person name="Barrell B.G."/>
            <person name="Donelson J.E."/>
            <person name="Hall N."/>
            <person name="Fraser C.M."/>
            <person name="Melville S.E."/>
            <person name="El-Sayed N.M."/>
        </authorList>
    </citation>
    <scope>NUCLEOTIDE SEQUENCE [LARGE SCALE GENOMIC DNA]</scope>
    <source>
        <strain evidence="2 3">927/4 GUTat10.1</strain>
    </source>
</reference>
<dbReference type="PaxDb" id="5691-EAN77025"/>
<keyword evidence="1" id="KW-0812">Transmembrane</keyword>
<dbReference type="Proteomes" id="UP000008524">
    <property type="component" value="Chromosome 9"/>
</dbReference>
<sequence>MHVHTHTNEYKEVNSPHSFFLFVSFLSSSFVPFAHFILSFPLCTTRCPRIGGATRHSFSSFSPGAPSFFFSFIHLRIHSSARGTGTQHFERKNDEGNHFMVKQKKIRGIKEKTAITPRASLHFTSLPFLLSGRTVALSLSFIVYHYHYQHHSNHYSQFPTTHHQPPFAVTSNNKEKEKHEVKWKRGIKNRGEV</sequence>